<feature type="domain" description="Rv2525c-like glycoside hydrolase-like" evidence="2">
    <location>
        <begin position="305"/>
        <end position="490"/>
    </location>
</feature>
<dbReference type="SUPFAM" id="SSF51445">
    <property type="entry name" value="(Trans)glycosidases"/>
    <property type="match status" value="1"/>
</dbReference>
<sequence length="744" mass="82101">MADEMVLRAQKFVNSVYGTRIGMRVTEDGRTSWNTMFALTRALQYELGIPELSNSFGSTTLSKIAEKYGKLDETTIPSADFCRIIQSALYCKGYDGGDINGTYHSRVKAAVAKLNQNMGVSGTYPGSSLWPKVVKGLFNMDAYVAVSNGSETIRSIQQWLNGRYVLRKDYYVIPCDGHHSRDVAKSMLFAIQYELGMADGVANGAFGPGTQAGLKSHTLSTGSSGVWVQLFTAAMVLNKRPVSFSDSFTSSLADSVTAFQAFMNLAVNGQADFQTWSSLLVSYGDQTRQGAACDGITKITPARAQALKDAGYKYIGRYLYNPSTTSLPEKEIQPGELETIQQYGLRCFPIYQTWARSVDYYSVAQGVADCMNAAFKAEEHGFKPGSRIYFAVDYDAVDDEVTSYILPYFRSIRDEMVKLGSPYKIGVYGPRNACSRISAEGYADTSFVSDMSSGFSGNLGYTMPENWAFDQIVTKSIGSGDSKIEIDNNIASGRDTGQGDFYPAPSQKLDIGFSMNYWAALLKEADEYMASIGRPGGTGYVYTRQQCLETIMTADAAISSASRRYRMRKALIQTSAFWEFCHYSTKDVAEDAGVVLYHTGLIPDWGKGLPVVNRLVDSSTGVAKVSGRTCILSRNNSIRAGLLEGDILDATSEGDRWAMWQKVNQDNVFNLTTVPHLHIWAADGKAGDHAETPIRRPALDYTDTETFEILRRYQGFGDQAVSDAKLRMPLYAIFEKYNRIIRES</sequence>
<gene>
    <name evidence="3" type="ORF">GCM10010319_65660</name>
</gene>
<dbReference type="Gene3D" id="3.20.20.80">
    <property type="entry name" value="Glycosidases"/>
    <property type="match status" value="1"/>
</dbReference>
<dbReference type="Proteomes" id="UP001500063">
    <property type="component" value="Unassembled WGS sequence"/>
</dbReference>
<organism evidence="3 4">
    <name type="scientific">Streptomyces blastmyceticus</name>
    <dbReference type="NCBI Taxonomy" id="68180"/>
    <lineage>
        <taxon>Bacteria</taxon>
        <taxon>Bacillati</taxon>
        <taxon>Actinomycetota</taxon>
        <taxon>Actinomycetes</taxon>
        <taxon>Kitasatosporales</taxon>
        <taxon>Streptomycetaceae</taxon>
        <taxon>Streptomyces</taxon>
    </lineage>
</organism>
<dbReference type="InterPro" id="IPR002477">
    <property type="entry name" value="Peptidoglycan-bd-like"/>
</dbReference>
<evidence type="ECO:0000313" key="3">
    <source>
        <dbReference type="EMBL" id="GAA0377988.1"/>
    </source>
</evidence>
<evidence type="ECO:0000259" key="2">
    <source>
        <dbReference type="Pfam" id="PF08924"/>
    </source>
</evidence>
<dbReference type="Pfam" id="PF08924">
    <property type="entry name" value="Rv2525c_GlyHyd-like"/>
    <property type="match status" value="1"/>
</dbReference>
<dbReference type="InterPro" id="IPR015020">
    <property type="entry name" value="Rv2525c-like_Glyco_Hydro-like"/>
</dbReference>
<dbReference type="InterPro" id="IPR036365">
    <property type="entry name" value="PGBD-like_sf"/>
</dbReference>
<comment type="caution">
    <text evidence="3">The sequence shown here is derived from an EMBL/GenBank/DDBJ whole genome shotgun (WGS) entry which is preliminary data.</text>
</comment>
<protein>
    <submittedName>
        <fullName evidence="3">DUF1906 domain-containing protein</fullName>
    </submittedName>
</protein>
<dbReference type="EMBL" id="BAAABW010000039">
    <property type="protein sequence ID" value="GAA0377988.1"/>
    <property type="molecule type" value="Genomic_DNA"/>
</dbReference>
<proteinExistence type="predicted"/>
<dbReference type="RefSeq" id="WP_344123720.1">
    <property type="nucleotide sequence ID" value="NZ_BAAABW010000039.1"/>
</dbReference>
<evidence type="ECO:0000259" key="1">
    <source>
        <dbReference type="Pfam" id="PF01471"/>
    </source>
</evidence>
<reference evidence="3 4" key="1">
    <citation type="journal article" date="2019" name="Int. J. Syst. Evol. Microbiol.">
        <title>The Global Catalogue of Microorganisms (GCM) 10K type strain sequencing project: providing services to taxonomists for standard genome sequencing and annotation.</title>
        <authorList>
            <consortium name="The Broad Institute Genomics Platform"/>
            <consortium name="The Broad Institute Genome Sequencing Center for Infectious Disease"/>
            <person name="Wu L."/>
            <person name="Ma J."/>
        </authorList>
    </citation>
    <scope>NUCLEOTIDE SEQUENCE [LARGE SCALE GENOMIC DNA]</scope>
    <source>
        <strain evidence="3 4">JCM 4565</strain>
    </source>
</reference>
<dbReference type="SUPFAM" id="SSF47090">
    <property type="entry name" value="PGBD-like"/>
    <property type="match status" value="1"/>
</dbReference>
<evidence type="ECO:0000313" key="4">
    <source>
        <dbReference type="Proteomes" id="UP001500063"/>
    </source>
</evidence>
<keyword evidence="4" id="KW-1185">Reference proteome</keyword>
<accession>A0ABN0XZH4</accession>
<dbReference type="CDD" id="cd06418">
    <property type="entry name" value="GH25_BacA-like"/>
    <property type="match status" value="1"/>
</dbReference>
<name>A0ABN0XZH4_9ACTN</name>
<dbReference type="InterPro" id="IPR017853">
    <property type="entry name" value="GH"/>
</dbReference>
<feature type="domain" description="Peptidoglycan binding-like" evidence="1">
    <location>
        <begin position="243"/>
        <end position="279"/>
    </location>
</feature>
<dbReference type="Pfam" id="PF01471">
    <property type="entry name" value="PG_binding_1"/>
    <property type="match status" value="1"/>
</dbReference>